<evidence type="ECO:0000313" key="2">
    <source>
        <dbReference type="Proteomes" id="UP001302745"/>
    </source>
</evidence>
<dbReference type="EMBL" id="MU856950">
    <property type="protein sequence ID" value="KAK4153120.1"/>
    <property type="molecule type" value="Genomic_DNA"/>
</dbReference>
<reference evidence="1" key="1">
    <citation type="journal article" date="2023" name="Mol. Phylogenet. Evol.">
        <title>Genome-scale phylogeny and comparative genomics of the fungal order Sordariales.</title>
        <authorList>
            <person name="Hensen N."/>
            <person name="Bonometti L."/>
            <person name="Westerberg I."/>
            <person name="Brannstrom I.O."/>
            <person name="Guillou S."/>
            <person name="Cros-Aarteil S."/>
            <person name="Calhoun S."/>
            <person name="Haridas S."/>
            <person name="Kuo A."/>
            <person name="Mondo S."/>
            <person name="Pangilinan J."/>
            <person name="Riley R."/>
            <person name="LaButti K."/>
            <person name="Andreopoulos B."/>
            <person name="Lipzen A."/>
            <person name="Chen C."/>
            <person name="Yan M."/>
            <person name="Daum C."/>
            <person name="Ng V."/>
            <person name="Clum A."/>
            <person name="Steindorff A."/>
            <person name="Ohm R.A."/>
            <person name="Martin F."/>
            <person name="Silar P."/>
            <person name="Natvig D.O."/>
            <person name="Lalanne C."/>
            <person name="Gautier V."/>
            <person name="Ament-Velasquez S.L."/>
            <person name="Kruys A."/>
            <person name="Hutchinson M.I."/>
            <person name="Powell A.J."/>
            <person name="Barry K."/>
            <person name="Miller A.N."/>
            <person name="Grigoriev I.V."/>
            <person name="Debuchy R."/>
            <person name="Gladieux P."/>
            <person name="Hiltunen Thoren M."/>
            <person name="Johannesson H."/>
        </authorList>
    </citation>
    <scope>NUCLEOTIDE SEQUENCE</scope>
    <source>
        <strain evidence="1">CBS 538.74</strain>
    </source>
</reference>
<sequence length="67" mass="7476">MCRYYAHRHSCNHTQLSFAAFCAPAALLQNPCGSRHIWQTLAVEEACEDCRGGDGGGRYHDLPGLRR</sequence>
<reference evidence="1" key="2">
    <citation type="submission" date="2023-05" db="EMBL/GenBank/DDBJ databases">
        <authorList>
            <consortium name="Lawrence Berkeley National Laboratory"/>
            <person name="Steindorff A."/>
            <person name="Hensen N."/>
            <person name="Bonometti L."/>
            <person name="Westerberg I."/>
            <person name="Brannstrom I.O."/>
            <person name="Guillou S."/>
            <person name="Cros-Aarteil S."/>
            <person name="Calhoun S."/>
            <person name="Haridas S."/>
            <person name="Kuo A."/>
            <person name="Mondo S."/>
            <person name="Pangilinan J."/>
            <person name="Riley R."/>
            <person name="Labutti K."/>
            <person name="Andreopoulos B."/>
            <person name="Lipzen A."/>
            <person name="Chen C."/>
            <person name="Yanf M."/>
            <person name="Daum C."/>
            <person name="Ng V."/>
            <person name="Clum A."/>
            <person name="Ohm R."/>
            <person name="Martin F."/>
            <person name="Silar P."/>
            <person name="Natvig D."/>
            <person name="Lalanne C."/>
            <person name="Gautier V."/>
            <person name="Ament-Velasquez S.L."/>
            <person name="Kruys A."/>
            <person name="Hutchinson M.I."/>
            <person name="Powell A.J."/>
            <person name="Barry K."/>
            <person name="Miller A.N."/>
            <person name="Grigoriev I.V."/>
            <person name="Debuchy R."/>
            <person name="Gladieux P."/>
            <person name="Thoren M.H."/>
            <person name="Johannesson H."/>
        </authorList>
    </citation>
    <scope>NUCLEOTIDE SEQUENCE</scope>
    <source>
        <strain evidence="1">CBS 538.74</strain>
    </source>
</reference>
<keyword evidence="2" id="KW-1185">Reference proteome</keyword>
<evidence type="ECO:0000313" key="1">
    <source>
        <dbReference type="EMBL" id="KAK4153120.1"/>
    </source>
</evidence>
<proteinExistence type="predicted"/>
<gene>
    <name evidence="1" type="ORF">C8A00DRAFT_15611</name>
</gene>
<comment type="caution">
    <text evidence="1">The sequence shown here is derived from an EMBL/GenBank/DDBJ whole genome shotgun (WGS) entry which is preliminary data.</text>
</comment>
<name>A0AAN6VMN8_9PEZI</name>
<dbReference type="AlphaFoldDB" id="A0AAN6VMN8"/>
<organism evidence="1 2">
    <name type="scientific">Chaetomidium leptoderma</name>
    <dbReference type="NCBI Taxonomy" id="669021"/>
    <lineage>
        <taxon>Eukaryota</taxon>
        <taxon>Fungi</taxon>
        <taxon>Dikarya</taxon>
        <taxon>Ascomycota</taxon>
        <taxon>Pezizomycotina</taxon>
        <taxon>Sordariomycetes</taxon>
        <taxon>Sordariomycetidae</taxon>
        <taxon>Sordariales</taxon>
        <taxon>Chaetomiaceae</taxon>
        <taxon>Chaetomidium</taxon>
    </lineage>
</organism>
<dbReference type="Proteomes" id="UP001302745">
    <property type="component" value="Unassembled WGS sequence"/>
</dbReference>
<accession>A0AAN6VMN8</accession>
<protein>
    <submittedName>
        <fullName evidence="1">Uncharacterized protein</fullName>
    </submittedName>
</protein>